<dbReference type="PANTHER" id="PTHR36174">
    <property type="entry name" value="LIPID II:GLYCINE GLYCYLTRANSFERASE"/>
    <property type="match status" value="1"/>
</dbReference>
<dbReference type="InterPro" id="IPR038740">
    <property type="entry name" value="BioF2-like_GNAT_dom"/>
</dbReference>
<dbReference type="Pfam" id="PF13480">
    <property type="entry name" value="Acetyltransf_6"/>
    <property type="match status" value="1"/>
</dbReference>
<dbReference type="SUPFAM" id="SSF55729">
    <property type="entry name" value="Acyl-CoA N-acyltransferases (Nat)"/>
    <property type="match status" value="1"/>
</dbReference>
<dbReference type="Gene3D" id="3.40.630.30">
    <property type="match status" value="1"/>
</dbReference>
<accession>A0A830GL43</accession>
<dbReference type="PANTHER" id="PTHR36174:SF1">
    <property type="entry name" value="LIPID II:GLYCINE GLYCYLTRANSFERASE"/>
    <property type="match status" value="1"/>
</dbReference>
<sequence>MHLVSRLASGIAGDAPVASGQSRLEVDIVESVREVCRDEWNHVVEHASRGSVFHRYEWLDAVEAGLDRTPRHLVVRKDDNLVGLFPNFVAPLDGADRAPFRRLTSVDPGFGGPVMTTDTDAVLSELLDAVPDMLSPRTIVHEIRALDPSYVRYNTALQAHDYVPNRRRCRFLVHLTRGYDDVLAGMSRSRRRGIERGRETDRLEIVEEPVTWDTLERYYRTYEQVMARIGTDPFPFRFFEELLDMDDRLLLVTARVDGKYAGGLLEIVDEEQSSVHGYLSAVPERYFEHHTSERLYDYVIRWGIANGYDTYDLGTTKPDYENGVFRYKEGFGGQAIPTLVWERGVSPVWDVFAAGRSLYLKHVG</sequence>
<dbReference type="AlphaFoldDB" id="A0A830GL43"/>
<protein>
    <recommendedName>
        <fullName evidence="1">BioF2-like acetyltransferase domain-containing protein</fullName>
    </recommendedName>
</protein>
<evidence type="ECO:0000313" key="2">
    <source>
        <dbReference type="EMBL" id="GGN89747.1"/>
    </source>
</evidence>
<organism evidence="2 3">
    <name type="scientific">Haloarcula pellucida</name>
    <dbReference type="NCBI Taxonomy" id="1427151"/>
    <lineage>
        <taxon>Archaea</taxon>
        <taxon>Methanobacteriati</taxon>
        <taxon>Methanobacteriota</taxon>
        <taxon>Stenosarchaea group</taxon>
        <taxon>Halobacteria</taxon>
        <taxon>Halobacteriales</taxon>
        <taxon>Haloarculaceae</taxon>
        <taxon>Haloarcula</taxon>
    </lineage>
</organism>
<dbReference type="EMBL" id="BMOU01000001">
    <property type="protein sequence ID" value="GGN89747.1"/>
    <property type="molecule type" value="Genomic_DNA"/>
</dbReference>
<keyword evidence="3" id="KW-1185">Reference proteome</keyword>
<proteinExistence type="predicted"/>
<dbReference type="RefSeq" id="WP_188995272.1">
    <property type="nucleotide sequence ID" value="NZ_BMOU01000001.1"/>
</dbReference>
<evidence type="ECO:0000259" key="1">
    <source>
        <dbReference type="Pfam" id="PF13480"/>
    </source>
</evidence>
<gene>
    <name evidence="2" type="ORF">GCM10009030_10780</name>
</gene>
<reference evidence="2" key="2">
    <citation type="submission" date="2020-09" db="EMBL/GenBank/DDBJ databases">
        <authorList>
            <person name="Sun Q."/>
            <person name="Ohkuma M."/>
        </authorList>
    </citation>
    <scope>NUCLEOTIDE SEQUENCE</scope>
    <source>
        <strain evidence="2">JCM 17820</strain>
    </source>
</reference>
<evidence type="ECO:0000313" key="3">
    <source>
        <dbReference type="Proteomes" id="UP000605784"/>
    </source>
</evidence>
<dbReference type="InterPro" id="IPR016181">
    <property type="entry name" value="Acyl_CoA_acyltransferase"/>
</dbReference>
<reference evidence="2" key="1">
    <citation type="journal article" date="2014" name="Int. J. Syst. Evol. Microbiol.">
        <title>Complete genome sequence of Corynebacterium casei LMG S-19264T (=DSM 44701T), isolated from a smear-ripened cheese.</title>
        <authorList>
            <consortium name="US DOE Joint Genome Institute (JGI-PGF)"/>
            <person name="Walter F."/>
            <person name="Albersmeier A."/>
            <person name="Kalinowski J."/>
            <person name="Ruckert C."/>
        </authorList>
    </citation>
    <scope>NUCLEOTIDE SEQUENCE</scope>
    <source>
        <strain evidence="2">JCM 17820</strain>
    </source>
</reference>
<name>A0A830GL43_9EURY</name>
<dbReference type="Proteomes" id="UP000605784">
    <property type="component" value="Unassembled WGS sequence"/>
</dbReference>
<feature type="domain" description="BioF2-like acetyltransferase" evidence="1">
    <location>
        <begin position="190"/>
        <end position="328"/>
    </location>
</feature>
<dbReference type="InterPro" id="IPR050644">
    <property type="entry name" value="PG_Glycine_Bridge_Synth"/>
</dbReference>
<comment type="caution">
    <text evidence="2">The sequence shown here is derived from an EMBL/GenBank/DDBJ whole genome shotgun (WGS) entry which is preliminary data.</text>
</comment>